<proteinExistence type="predicted"/>
<feature type="chain" id="PRO_5020634735" evidence="2">
    <location>
        <begin position="23"/>
        <end position="143"/>
    </location>
</feature>
<dbReference type="OrthoDB" id="9007772at2"/>
<evidence type="ECO:0000313" key="3">
    <source>
        <dbReference type="EMBL" id="QCP51008.1"/>
    </source>
</evidence>
<keyword evidence="2" id="KW-0732">Signal</keyword>
<dbReference type="AlphaFoldDB" id="A0A4P8IPM5"/>
<keyword evidence="4" id="KW-1185">Reference proteome</keyword>
<feature type="region of interest" description="Disordered" evidence="1">
    <location>
        <begin position="100"/>
        <end position="121"/>
    </location>
</feature>
<dbReference type="Proteomes" id="UP000298656">
    <property type="component" value="Chromosome 1"/>
</dbReference>
<evidence type="ECO:0000256" key="2">
    <source>
        <dbReference type="SAM" id="SignalP"/>
    </source>
</evidence>
<dbReference type="KEGG" id="tvl:FAZ95_18750"/>
<feature type="signal peptide" evidence="2">
    <location>
        <begin position="1"/>
        <end position="22"/>
    </location>
</feature>
<protein>
    <submittedName>
        <fullName evidence="3">DUF1090 domain-containing protein</fullName>
    </submittedName>
</protein>
<feature type="compositionally biased region" description="Basic and acidic residues" evidence="1">
    <location>
        <begin position="106"/>
        <end position="121"/>
    </location>
</feature>
<accession>A0A4P8IPM5</accession>
<dbReference type="RefSeq" id="WP_137333818.1">
    <property type="nucleotide sequence ID" value="NZ_CP040077.1"/>
</dbReference>
<evidence type="ECO:0000256" key="1">
    <source>
        <dbReference type="SAM" id="MobiDB-lite"/>
    </source>
</evidence>
<dbReference type="InterPro" id="IPR009468">
    <property type="entry name" value="DUF1090"/>
</dbReference>
<gene>
    <name evidence="3" type="ORF">FAZ95_18750</name>
</gene>
<name>A0A4P8IPM5_9BURK</name>
<sequence>MKKCLTAAVMTLALLSASAASAYSQRCTVKIHALQAQIDAAKQAGNTNRVAGLQRALKQTKAKCTDEAQYTRAERKARNGQKDVIKAQNELDSARHQLQEATAGGDTEKIGKAQDKVAEKEHALREKMDDLRAAQANLAAIKG</sequence>
<dbReference type="Pfam" id="PF06476">
    <property type="entry name" value="DUF1090"/>
    <property type="match status" value="1"/>
</dbReference>
<organism evidence="3 4">
    <name type="scientific">Trinickia violacea</name>
    <dbReference type="NCBI Taxonomy" id="2571746"/>
    <lineage>
        <taxon>Bacteria</taxon>
        <taxon>Pseudomonadati</taxon>
        <taxon>Pseudomonadota</taxon>
        <taxon>Betaproteobacteria</taxon>
        <taxon>Burkholderiales</taxon>
        <taxon>Burkholderiaceae</taxon>
        <taxon>Trinickia</taxon>
    </lineage>
</organism>
<evidence type="ECO:0000313" key="4">
    <source>
        <dbReference type="Proteomes" id="UP000298656"/>
    </source>
</evidence>
<reference evidence="3 4" key="1">
    <citation type="submission" date="2019-05" db="EMBL/GenBank/DDBJ databases">
        <title>Burkholderia sp. DHOD12, isolated from subtropical forest soil.</title>
        <authorList>
            <person name="Gao Z.-H."/>
            <person name="Qiu L.-H."/>
        </authorList>
    </citation>
    <scope>NUCLEOTIDE SEQUENCE [LARGE SCALE GENOMIC DNA]</scope>
    <source>
        <strain evidence="3 4">DHOD12</strain>
    </source>
</reference>
<dbReference type="EMBL" id="CP040077">
    <property type="protein sequence ID" value="QCP51008.1"/>
    <property type="molecule type" value="Genomic_DNA"/>
</dbReference>